<keyword evidence="2" id="KW-0624">Polysaccharide degradation</keyword>
<evidence type="ECO:0000256" key="8">
    <source>
        <dbReference type="SAM" id="SignalP"/>
    </source>
</evidence>
<gene>
    <name evidence="9" type="ORF">JIN85_05700</name>
</gene>
<evidence type="ECO:0000256" key="6">
    <source>
        <dbReference type="PIRSR" id="PIRSR606710-2"/>
    </source>
</evidence>
<evidence type="ECO:0000256" key="1">
    <source>
        <dbReference type="ARBA" id="ARBA00009865"/>
    </source>
</evidence>
<keyword evidence="8" id="KW-0732">Signal</keyword>
<dbReference type="Gene3D" id="2.115.10.20">
    <property type="entry name" value="Glycosyl hydrolase domain, family 43"/>
    <property type="match status" value="1"/>
</dbReference>
<evidence type="ECO:0000256" key="4">
    <source>
        <dbReference type="ARBA" id="ARBA00023277"/>
    </source>
</evidence>
<dbReference type="RefSeq" id="WP_200268496.1">
    <property type="nucleotide sequence ID" value="NZ_JAENIJ010000006.1"/>
</dbReference>
<dbReference type="PANTHER" id="PTHR43772">
    <property type="entry name" value="ENDO-1,4-BETA-XYLANASE"/>
    <property type="match status" value="1"/>
</dbReference>
<protein>
    <submittedName>
        <fullName evidence="9">Glycoside hydrolase family 43 protein</fullName>
    </submittedName>
</protein>
<dbReference type="SUPFAM" id="SSF75005">
    <property type="entry name" value="Arabinanase/levansucrase/invertase"/>
    <property type="match status" value="1"/>
</dbReference>
<comment type="similarity">
    <text evidence="1 7">Belongs to the glycosyl hydrolase 43 family.</text>
</comment>
<proteinExistence type="inferred from homology"/>
<feature type="chain" id="PRO_5037160418" evidence="8">
    <location>
        <begin position="24"/>
        <end position="366"/>
    </location>
</feature>
<feature type="site" description="Important for catalytic activity, responsible for pKa modulation of the active site Glu and correct orientation of both the proton donor and substrate" evidence="6">
    <location>
        <position position="193"/>
    </location>
</feature>
<dbReference type="InterPro" id="IPR023296">
    <property type="entry name" value="Glyco_hydro_beta-prop_sf"/>
</dbReference>
<dbReference type="AlphaFoldDB" id="A0A934SAR6"/>
<evidence type="ECO:0000313" key="9">
    <source>
        <dbReference type="EMBL" id="MBK1881898.1"/>
    </source>
</evidence>
<dbReference type="PANTHER" id="PTHR43772:SF2">
    <property type="entry name" value="PUTATIVE (AFU_ORTHOLOGUE AFUA_2G04480)-RELATED"/>
    <property type="match status" value="1"/>
</dbReference>
<keyword evidence="2" id="KW-0858">Xylan degradation</keyword>
<keyword evidence="10" id="KW-1185">Reference proteome</keyword>
<evidence type="ECO:0000256" key="7">
    <source>
        <dbReference type="RuleBase" id="RU361187"/>
    </source>
</evidence>
<organism evidence="9 10">
    <name type="scientific">Luteolibacter pohnpeiensis</name>
    <dbReference type="NCBI Taxonomy" id="454153"/>
    <lineage>
        <taxon>Bacteria</taxon>
        <taxon>Pseudomonadati</taxon>
        <taxon>Verrucomicrobiota</taxon>
        <taxon>Verrucomicrobiia</taxon>
        <taxon>Verrucomicrobiales</taxon>
        <taxon>Verrucomicrobiaceae</taxon>
        <taxon>Luteolibacter</taxon>
    </lineage>
</organism>
<keyword evidence="5 7" id="KW-0326">Glycosidase</keyword>
<feature type="signal peptide" evidence="8">
    <location>
        <begin position="1"/>
        <end position="23"/>
    </location>
</feature>
<dbReference type="GO" id="GO:0045493">
    <property type="term" value="P:xylan catabolic process"/>
    <property type="evidence" value="ECO:0007669"/>
    <property type="project" value="UniProtKB-KW"/>
</dbReference>
<dbReference type="EMBL" id="JAENIJ010000006">
    <property type="protein sequence ID" value="MBK1881898.1"/>
    <property type="molecule type" value="Genomic_DNA"/>
</dbReference>
<sequence>MKLNLLTCAGVGLLSLWGIPCSAQTGGDVQVSEGATLGGNGAVGGAVTVNGDFAPGPSEASLFAGNPVIPGWTADPEGTIFGNRYWIYPTYSAPYDQQVHFNAYSSTDLVKWQVHPRVLETKNISWATRALWAPSIIEKDGKYYIFFSANDIQSDSETGGIGVAVADQPEGPFMDLLGAPLVGKYYNGAQPIDAFVYHDDDGSYYLFYGGHSHCNIAKLKDDFSGFQLMTGRRSLFVEITPTDYVEGPFVFKRNGKYYFMWSEGGWTGPDYRVAYAMSDSIQGPWTRIATILQQDAEIATGAGHHSVIHNSNTDQYYMVYHRRPLGETDGNHRVTCIDEMHFDENGLIVPMTMTFKGVKADPLPQD</sequence>
<evidence type="ECO:0000256" key="5">
    <source>
        <dbReference type="ARBA" id="ARBA00023295"/>
    </source>
</evidence>
<evidence type="ECO:0000256" key="3">
    <source>
        <dbReference type="ARBA" id="ARBA00022801"/>
    </source>
</evidence>
<name>A0A934SAR6_9BACT</name>
<evidence type="ECO:0000256" key="2">
    <source>
        <dbReference type="ARBA" id="ARBA00022651"/>
    </source>
</evidence>
<keyword evidence="4" id="KW-0119">Carbohydrate metabolism</keyword>
<dbReference type="InterPro" id="IPR052176">
    <property type="entry name" value="Glycosyl_Hydrlase_43_Enz"/>
</dbReference>
<evidence type="ECO:0000313" key="10">
    <source>
        <dbReference type="Proteomes" id="UP000603141"/>
    </source>
</evidence>
<reference evidence="9" key="1">
    <citation type="submission" date="2021-01" db="EMBL/GenBank/DDBJ databases">
        <title>Modified the classification status of verrucomicrobia.</title>
        <authorList>
            <person name="Feng X."/>
        </authorList>
    </citation>
    <scope>NUCLEOTIDE SEQUENCE</scope>
    <source>
        <strain evidence="9">KCTC 22041</strain>
    </source>
</reference>
<accession>A0A934SAR6</accession>
<dbReference type="InterPro" id="IPR006710">
    <property type="entry name" value="Glyco_hydro_43"/>
</dbReference>
<dbReference type="CDD" id="cd18827">
    <property type="entry name" value="GH43_XlnD-like"/>
    <property type="match status" value="1"/>
</dbReference>
<dbReference type="Proteomes" id="UP000603141">
    <property type="component" value="Unassembled WGS sequence"/>
</dbReference>
<dbReference type="GO" id="GO:0004553">
    <property type="term" value="F:hydrolase activity, hydrolyzing O-glycosyl compounds"/>
    <property type="evidence" value="ECO:0007669"/>
    <property type="project" value="InterPro"/>
</dbReference>
<keyword evidence="3 7" id="KW-0378">Hydrolase</keyword>
<comment type="caution">
    <text evidence="9">The sequence shown here is derived from an EMBL/GenBank/DDBJ whole genome shotgun (WGS) entry which is preliminary data.</text>
</comment>
<dbReference type="Pfam" id="PF04616">
    <property type="entry name" value="Glyco_hydro_43"/>
    <property type="match status" value="1"/>
</dbReference>